<dbReference type="Pfam" id="PF21789">
    <property type="entry name" value="TNP-like_RNaseH_C"/>
    <property type="match status" value="1"/>
</dbReference>
<evidence type="ECO:0000259" key="2">
    <source>
        <dbReference type="Pfam" id="PF21789"/>
    </source>
</evidence>
<dbReference type="EMBL" id="CARXXK010000002">
    <property type="protein sequence ID" value="CAI6360034.1"/>
    <property type="molecule type" value="Genomic_DNA"/>
</dbReference>
<dbReference type="PANTHER" id="PTHR47577">
    <property type="entry name" value="THAP DOMAIN-CONTAINING PROTEIN 6"/>
    <property type="match status" value="1"/>
</dbReference>
<accession>A0AAV0WVA0</accession>
<feature type="domain" description="Transposable element P transposase-like GTP-binding insertion" evidence="1">
    <location>
        <begin position="34"/>
        <end position="148"/>
    </location>
</feature>
<dbReference type="InterPro" id="IPR048367">
    <property type="entry name" value="TNP-like_RNaseH_C"/>
</dbReference>
<dbReference type="Proteomes" id="UP001160148">
    <property type="component" value="Unassembled WGS sequence"/>
</dbReference>
<evidence type="ECO:0000313" key="4">
    <source>
        <dbReference type="Proteomes" id="UP001160148"/>
    </source>
</evidence>
<proteinExistence type="predicted"/>
<protein>
    <recommendedName>
        <fullName evidence="5">THAP domain-containing protein 9</fullName>
    </recommendedName>
</protein>
<dbReference type="PANTHER" id="PTHR47577:SF2">
    <property type="entry name" value="THAP DOMAIN CONTAINING 9"/>
    <property type="match status" value="1"/>
</dbReference>
<feature type="domain" description="Transposable element P transposase-like RNase H C-terminal" evidence="2">
    <location>
        <begin position="223"/>
        <end position="254"/>
    </location>
</feature>
<evidence type="ECO:0000259" key="1">
    <source>
        <dbReference type="Pfam" id="PF21788"/>
    </source>
</evidence>
<keyword evidence="4" id="KW-1185">Reference proteome</keyword>
<dbReference type="InterPro" id="IPR048366">
    <property type="entry name" value="TNP-like_GBD"/>
</dbReference>
<dbReference type="Pfam" id="PF21788">
    <property type="entry name" value="TNP-like_GBD"/>
    <property type="match status" value="1"/>
</dbReference>
<dbReference type="AlphaFoldDB" id="A0AAV0WVA0"/>
<evidence type="ECO:0000313" key="3">
    <source>
        <dbReference type="EMBL" id="CAI6360034.1"/>
    </source>
</evidence>
<comment type="caution">
    <text evidence="3">The sequence shown here is derived from an EMBL/GenBank/DDBJ whole genome shotgun (WGS) entry which is preliminary data.</text>
</comment>
<reference evidence="3 4" key="1">
    <citation type="submission" date="2023-01" db="EMBL/GenBank/DDBJ databases">
        <authorList>
            <person name="Whitehead M."/>
        </authorList>
    </citation>
    <scope>NUCLEOTIDE SEQUENCE [LARGE SCALE GENOMIC DNA]</scope>
</reference>
<name>A0AAV0WVA0_9HEMI</name>
<sequence length="364" mass="41089">MCTSLGACFELENAIPFFLNPITKEKVLAFYDPAHMIKLIQNTLGDKKNIINGKNEMIKWEYISKLYEKEKEEGPRAGTKLTSKHIYYGNHKMNVRLAAQILSTCVSDALLFTKTKDSSFDGCNATAEFCLMFNNAFDILNARKKLSNTPFNGAITEGNVKRYEAFYEKFKIYVAQLKFEDGTLVINSKRKTGFIGLILGLKNALDLYNVLIEKGDLSYLITYKLSQDHLETFFSALRSRGGYNDNPTCRQFQASCIRLLIHNEIITSPYGNCSILDSTSITSITTPQTHLPNSIEENNLLISISDEQLFSSISNLSPFIEDITSYIAGFIAKKLETKLKCQYCIKEIYGPHQISNLATIKDRG</sequence>
<organism evidence="3 4">
    <name type="scientific">Macrosiphum euphorbiae</name>
    <name type="common">potato aphid</name>
    <dbReference type="NCBI Taxonomy" id="13131"/>
    <lineage>
        <taxon>Eukaryota</taxon>
        <taxon>Metazoa</taxon>
        <taxon>Ecdysozoa</taxon>
        <taxon>Arthropoda</taxon>
        <taxon>Hexapoda</taxon>
        <taxon>Insecta</taxon>
        <taxon>Pterygota</taxon>
        <taxon>Neoptera</taxon>
        <taxon>Paraneoptera</taxon>
        <taxon>Hemiptera</taxon>
        <taxon>Sternorrhyncha</taxon>
        <taxon>Aphidomorpha</taxon>
        <taxon>Aphidoidea</taxon>
        <taxon>Aphididae</taxon>
        <taxon>Macrosiphini</taxon>
        <taxon>Macrosiphum</taxon>
    </lineage>
</organism>
<evidence type="ECO:0008006" key="5">
    <source>
        <dbReference type="Google" id="ProtNLM"/>
    </source>
</evidence>
<gene>
    <name evidence="3" type="ORF">MEUPH1_LOCUS15379</name>
</gene>